<evidence type="ECO:0000256" key="6">
    <source>
        <dbReference type="ARBA" id="ARBA00023136"/>
    </source>
</evidence>
<dbReference type="InterPro" id="IPR036259">
    <property type="entry name" value="MFS_trans_sf"/>
</dbReference>
<evidence type="ECO:0000256" key="7">
    <source>
        <dbReference type="SAM" id="MobiDB-lite"/>
    </source>
</evidence>
<dbReference type="KEGG" id="bxe:Bxe_B0186"/>
<keyword evidence="11" id="KW-1185">Reference proteome</keyword>
<comment type="subcellular location">
    <subcellularLocation>
        <location evidence="1">Membrane</location>
        <topology evidence="1">Multi-pass membrane protein</topology>
    </subcellularLocation>
</comment>
<feature type="transmembrane region" description="Helical" evidence="8">
    <location>
        <begin position="325"/>
        <end position="348"/>
    </location>
</feature>
<dbReference type="InterPro" id="IPR005829">
    <property type="entry name" value="Sugar_transporter_CS"/>
</dbReference>
<dbReference type="PROSITE" id="PS00217">
    <property type="entry name" value="SUGAR_TRANSPORT_2"/>
    <property type="match status" value="1"/>
</dbReference>
<feature type="transmembrane region" description="Helical" evidence="8">
    <location>
        <begin position="89"/>
        <end position="107"/>
    </location>
</feature>
<evidence type="ECO:0000256" key="2">
    <source>
        <dbReference type="ARBA" id="ARBA00010992"/>
    </source>
</evidence>
<dbReference type="Proteomes" id="UP000001817">
    <property type="component" value="Chromosome 2"/>
</dbReference>
<feature type="transmembrane region" description="Helical" evidence="8">
    <location>
        <begin position="119"/>
        <end position="138"/>
    </location>
</feature>
<dbReference type="AlphaFoldDB" id="Q13JI2"/>
<organism evidence="10 11">
    <name type="scientific">Paraburkholderia xenovorans (strain LB400)</name>
    <dbReference type="NCBI Taxonomy" id="266265"/>
    <lineage>
        <taxon>Bacteria</taxon>
        <taxon>Pseudomonadati</taxon>
        <taxon>Pseudomonadota</taxon>
        <taxon>Betaproteobacteria</taxon>
        <taxon>Burkholderiales</taxon>
        <taxon>Burkholderiaceae</taxon>
        <taxon>Paraburkholderia</taxon>
    </lineage>
</organism>
<feature type="transmembrane region" description="Helical" evidence="8">
    <location>
        <begin position="446"/>
        <end position="467"/>
    </location>
</feature>
<dbReference type="STRING" id="266265.Bxe_B0186"/>
<dbReference type="InterPro" id="IPR005828">
    <property type="entry name" value="MFS_sugar_transport-like"/>
</dbReference>
<dbReference type="eggNOG" id="COG0477">
    <property type="taxonomic scope" value="Bacteria"/>
</dbReference>
<evidence type="ECO:0000256" key="1">
    <source>
        <dbReference type="ARBA" id="ARBA00004141"/>
    </source>
</evidence>
<proteinExistence type="inferred from homology"/>
<dbReference type="eggNOG" id="COG2223">
    <property type="taxonomic scope" value="Bacteria"/>
</dbReference>
<accession>Q13JI2</accession>
<comment type="similarity">
    <text evidence="2">Belongs to the major facilitator superfamily. Sugar transporter (TC 2.A.1.1) family.</text>
</comment>
<feature type="domain" description="Major facilitator superfamily (MFS) profile" evidence="9">
    <location>
        <begin position="53"/>
        <end position="470"/>
    </location>
</feature>
<dbReference type="GO" id="GO:0016020">
    <property type="term" value="C:membrane"/>
    <property type="evidence" value="ECO:0007669"/>
    <property type="project" value="UniProtKB-SubCell"/>
</dbReference>
<dbReference type="PANTHER" id="PTHR23511">
    <property type="entry name" value="SYNAPTIC VESICLE GLYCOPROTEIN 2"/>
    <property type="match status" value="1"/>
</dbReference>
<sequence length="479" mass="51633">MPNHTYDGRHNGMRTIDNTMGDRSSAGVSGPVTRGSIIARLERLPRNAMQVRARILIGLATFFDGFDVIAIAATLPILIAKWHLTPWEIGFLIGSGSVGQLIGAFVFPWYAERGGRVKAIALSSGIIGITSIACGFAPTFAAFVVLRVIQGLGLGGELPVAATYINEISRAHGRGRFVLLYEIVFPVGLLASNALGAWIVPRFGWQAMYFIGGMPLILFFVLRKLVPESPRWLAERERMADADTAVHAFERAVKGPLPPVTHSAEFEAMANRHPKRRMSDLFGPAYLKRTLAVAMLWITCGFIQYGLSTWLPTIYRTIYHAPLQLALNLAVAASVLGVVGSLTCALLVDKVGRKPIINLSFVACALSLLLAGVFHDSSVYVVATFCAFSLGFLACGFITAYVYTPELYPTSIRAMGCGVGGAWLKVAAIFAPAIVSKTMIGGNLQVAFYILAAVPFLAAVTVHFLGIETKGKVLEQLEA</sequence>
<keyword evidence="4 8" id="KW-0812">Transmembrane</keyword>
<evidence type="ECO:0000256" key="5">
    <source>
        <dbReference type="ARBA" id="ARBA00022989"/>
    </source>
</evidence>
<evidence type="ECO:0000256" key="8">
    <source>
        <dbReference type="SAM" id="Phobius"/>
    </source>
</evidence>
<feature type="transmembrane region" description="Helical" evidence="8">
    <location>
        <begin position="177"/>
        <end position="200"/>
    </location>
</feature>
<dbReference type="Pfam" id="PF00083">
    <property type="entry name" value="Sugar_tr"/>
    <property type="match status" value="1"/>
</dbReference>
<dbReference type="PROSITE" id="PS50850">
    <property type="entry name" value="MFS"/>
    <property type="match status" value="1"/>
</dbReference>
<feature type="transmembrane region" description="Helical" evidence="8">
    <location>
        <begin position="415"/>
        <end position="434"/>
    </location>
</feature>
<feature type="transmembrane region" description="Helical" evidence="8">
    <location>
        <begin position="55"/>
        <end position="77"/>
    </location>
</feature>
<feature type="transmembrane region" description="Helical" evidence="8">
    <location>
        <begin position="380"/>
        <end position="403"/>
    </location>
</feature>
<evidence type="ECO:0000313" key="10">
    <source>
        <dbReference type="EMBL" id="ABE35757.1"/>
    </source>
</evidence>
<feature type="transmembrane region" description="Helical" evidence="8">
    <location>
        <begin position="206"/>
        <end position="226"/>
    </location>
</feature>
<dbReference type="GO" id="GO:0022857">
    <property type="term" value="F:transmembrane transporter activity"/>
    <property type="evidence" value="ECO:0007669"/>
    <property type="project" value="InterPro"/>
</dbReference>
<reference evidence="10 11" key="1">
    <citation type="journal article" date="2006" name="Proc. Natl. Acad. Sci. U.S.A.">
        <title>Burkholderia xenovorans LB400 harbors a multi-replicon, 9.73-Mbp genome shaped for versatility.</title>
        <authorList>
            <person name="Chain P.S."/>
            <person name="Denef V.J."/>
            <person name="Konstantinidis K.T."/>
            <person name="Vergez L.M."/>
            <person name="Agullo L."/>
            <person name="Reyes V.L."/>
            <person name="Hauser L."/>
            <person name="Cordova M."/>
            <person name="Gomez L."/>
            <person name="Gonzalez M."/>
            <person name="Land M."/>
            <person name="Lao V."/>
            <person name="Larimer F."/>
            <person name="LiPuma J.J."/>
            <person name="Mahenthiralingam E."/>
            <person name="Malfatti S.A."/>
            <person name="Marx C.J."/>
            <person name="Parnell J.J."/>
            <person name="Ramette A."/>
            <person name="Richardson P."/>
            <person name="Seeger M."/>
            <person name="Smith D."/>
            <person name="Spilker T."/>
            <person name="Sul W.J."/>
            <person name="Tsoi T.V."/>
            <person name="Ulrich L.E."/>
            <person name="Zhulin I.B."/>
            <person name="Tiedje J.M."/>
        </authorList>
    </citation>
    <scope>NUCLEOTIDE SEQUENCE [LARGE SCALE GENOMIC DNA]</scope>
    <source>
        <strain evidence="10 11">LB400</strain>
    </source>
</reference>
<keyword evidence="3" id="KW-0813">Transport</keyword>
<feature type="transmembrane region" description="Helical" evidence="8">
    <location>
        <begin position="355"/>
        <end position="374"/>
    </location>
</feature>
<dbReference type="CDD" id="cd17316">
    <property type="entry name" value="MFS_SV2_like"/>
    <property type="match status" value="1"/>
</dbReference>
<dbReference type="Gene3D" id="1.20.1250.20">
    <property type="entry name" value="MFS general substrate transporter like domains"/>
    <property type="match status" value="1"/>
</dbReference>
<feature type="compositionally biased region" description="Basic and acidic residues" evidence="7">
    <location>
        <begin position="1"/>
        <end position="10"/>
    </location>
</feature>
<feature type="transmembrane region" description="Helical" evidence="8">
    <location>
        <begin position="144"/>
        <end position="165"/>
    </location>
</feature>
<keyword evidence="6 8" id="KW-0472">Membrane</keyword>
<dbReference type="EMBL" id="CP000271">
    <property type="protein sequence ID" value="ABE35757.1"/>
    <property type="molecule type" value="Genomic_DNA"/>
</dbReference>
<dbReference type="SUPFAM" id="SSF103473">
    <property type="entry name" value="MFS general substrate transporter"/>
    <property type="match status" value="1"/>
</dbReference>
<feature type="region of interest" description="Disordered" evidence="7">
    <location>
        <begin position="1"/>
        <end position="29"/>
    </location>
</feature>
<keyword evidence="5 8" id="KW-1133">Transmembrane helix</keyword>
<evidence type="ECO:0000259" key="9">
    <source>
        <dbReference type="PROSITE" id="PS50850"/>
    </source>
</evidence>
<evidence type="ECO:0000256" key="4">
    <source>
        <dbReference type="ARBA" id="ARBA00022692"/>
    </source>
</evidence>
<evidence type="ECO:0000256" key="3">
    <source>
        <dbReference type="ARBA" id="ARBA00022448"/>
    </source>
</evidence>
<evidence type="ECO:0000313" key="11">
    <source>
        <dbReference type="Proteomes" id="UP000001817"/>
    </source>
</evidence>
<dbReference type="InterPro" id="IPR020846">
    <property type="entry name" value="MFS_dom"/>
</dbReference>
<feature type="transmembrane region" description="Helical" evidence="8">
    <location>
        <begin position="286"/>
        <end position="305"/>
    </location>
</feature>
<name>Q13JI2_PARXL</name>
<dbReference type="PANTHER" id="PTHR23511:SF34">
    <property type="entry name" value="SYNAPTIC VESICLE GLYCOPROTEIN 2"/>
    <property type="match status" value="1"/>
</dbReference>
<protein>
    <submittedName>
        <fullName evidence="10">Major facilitator superfamily (MFS) transporter</fullName>
    </submittedName>
</protein>
<gene>
    <name evidence="10" type="ORF">Bxe_B0186</name>
</gene>